<dbReference type="InterPro" id="IPR013783">
    <property type="entry name" value="Ig-like_fold"/>
</dbReference>
<organism evidence="5 6">
    <name type="scientific">Candidatus Kaiserbacteria bacterium RIFCSPHIGHO2_02_FULL_55_20</name>
    <dbReference type="NCBI Taxonomy" id="1798497"/>
    <lineage>
        <taxon>Bacteria</taxon>
        <taxon>Candidatus Kaiseribacteriota</taxon>
    </lineage>
</organism>
<dbReference type="EMBL" id="MFLK01000004">
    <property type="protein sequence ID" value="OGG66527.1"/>
    <property type="molecule type" value="Genomic_DNA"/>
</dbReference>
<keyword evidence="2" id="KW-1133">Transmembrane helix</keyword>
<dbReference type="InterPro" id="IPR000601">
    <property type="entry name" value="PKD_dom"/>
</dbReference>
<evidence type="ECO:0000313" key="6">
    <source>
        <dbReference type="Proteomes" id="UP000177652"/>
    </source>
</evidence>
<feature type="region of interest" description="Disordered" evidence="1">
    <location>
        <begin position="108"/>
        <end position="198"/>
    </location>
</feature>
<evidence type="ECO:0000259" key="4">
    <source>
        <dbReference type="PROSITE" id="PS51841"/>
    </source>
</evidence>
<dbReference type="Pfam" id="PF18911">
    <property type="entry name" value="PKD_4"/>
    <property type="match status" value="1"/>
</dbReference>
<dbReference type="Gene3D" id="2.60.40.1260">
    <property type="entry name" value="Lamin Tail domain"/>
    <property type="match status" value="1"/>
</dbReference>
<dbReference type="InterPro" id="IPR035986">
    <property type="entry name" value="PKD_dom_sf"/>
</dbReference>
<feature type="transmembrane region" description="Helical" evidence="2">
    <location>
        <begin position="422"/>
        <end position="441"/>
    </location>
</feature>
<reference evidence="5 6" key="1">
    <citation type="journal article" date="2016" name="Nat. Commun.">
        <title>Thousands of microbial genomes shed light on interconnected biogeochemical processes in an aquifer system.</title>
        <authorList>
            <person name="Anantharaman K."/>
            <person name="Brown C.T."/>
            <person name="Hug L.A."/>
            <person name="Sharon I."/>
            <person name="Castelle C.J."/>
            <person name="Probst A.J."/>
            <person name="Thomas B.C."/>
            <person name="Singh A."/>
            <person name="Wilkins M.J."/>
            <person name="Karaoz U."/>
            <person name="Brodie E.L."/>
            <person name="Williams K.H."/>
            <person name="Hubbard S.S."/>
            <person name="Banfield J.F."/>
        </authorList>
    </citation>
    <scope>NUCLEOTIDE SEQUENCE [LARGE SCALE GENOMIC DNA]</scope>
</reference>
<dbReference type="Pfam" id="PF00932">
    <property type="entry name" value="LTD"/>
    <property type="match status" value="1"/>
</dbReference>
<evidence type="ECO:0000256" key="1">
    <source>
        <dbReference type="SAM" id="MobiDB-lite"/>
    </source>
</evidence>
<accession>A0A1F6DYX0</accession>
<dbReference type="InterPro" id="IPR036415">
    <property type="entry name" value="Lamin_tail_dom_sf"/>
</dbReference>
<evidence type="ECO:0000259" key="3">
    <source>
        <dbReference type="PROSITE" id="PS50093"/>
    </source>
</evidence>
<proteinExistence type="predicted"/>
<keyword evidence="2" id="KW-0812">Transmembrane</keyword>
<feature type="domain" description="LTD" evidence="4">
    <location>
        <begin position="1"/>
        <end position="115"/>
    </location>
</feature>
<feature type="compositionally biased region" description="Polar residues" evidence="1">
    <location>
        <begin position="172"/>
        <end position="184"/>
    </location>
</feature>
<dbReference type="Gene3D" id="2.60.40.10">
    <property type="entry name" value="Immunoglobulins"/>
    <property type="match status" value="1"/>
</dbReference>
<dbReference type="PROSITE" id="PS51841">
    <property type="entry name" value="LTD"/>
    <property type="match status" value="1"/>
</dbReference>
<evidence type="ECO:0000313" key="5">
    <source>
        <dbReference type="EMBL" id="OGG66527.1"/>
    </source>
</evidence>
<dbReference type="Proteomes" id="UP000177652">
    <property type="component" value="Unassembled WGS sequence"/>
</dbReference>
<comment type="caution">
    <text evidence="5">The sequence shown here is derived from an EMBL/GenBank/DDBJ whole genome shotgun (WGS) entry which is preliminary data.</text>
</comment>
<name>A0A1F6DYX0_9BACT</name>
<feature type="compositionally biased region" description="Low complexity" evidence="1">
    <location>
        <begin position="160"/>
        <end position="171"/>
    </location>
</feature>
<dbReference type="AlphaFoldDB" id="A0A1F6DYX0"/>
<feature type="compositionally biased region" description="Polar residues" evidence="1">
    <location>
        <begin position="109"/>
        <end position="133"/>
    </location>
</feature>
<dbReference type="PROSITE" id="PS50093">
    <property type="entry name" value="PKD"/>
    <property type="match status" value="1"/>
</dbReference>
<dbReference type="SUPFAM" id="SSF49299">
    <property type="entry name" value="PKD domain"/>
    <property type="match status" value="1"/>
</dbReference>
<sequence length="458" mass="48470">MYDYPGAEENGKHDWVEIFNDSSSSVSLSEWRLRENDTDHQMNSYPDSASGMLAAGGYAVVANDAVAFKVDFPSYTGLLFDSSFSLVSSGETLVTRCCGSNVADRTNRDSVSYTPIDSASDQGNTLQRTSSAGVTFISASPTPGTGSLSSSGGGGGGESGATDTTITTTTDQSVDAENSSSESTIMPPPPKVFADGGSDRTVVVGADTEFRARAYNEKKDLIGFSRFHWNFGDGSTSENSIVFHRFDYPGRYVVVLDIPEEKDSVSDQIVVTVEPMKLALSLLLDGGVAVENRSGRTLDFSRWIIRSAGQAFTIPDRTFVLANATLRVSQRTLGFSGSPDIELDYPNGDLALGLAPPPAPISAPPETAAPAPVPLPTYGSQTAVSEEDAESTLEPLDIVSPVPTTTLQVAAAAGAATGSSRMWWLGAFGIAGLAAGSLVVARRYGKKEWDIEEMEETR</sequence>
<keyword evidence="2" id="KW-0472">Membrane</keyword>
<evidence type="ECO:0008006" key="7">
    <source>
        <dbReference type="Google" id="ProtNLM"/>
    </source>
</evidence>
<feature type="domain" description="PKD" evidence="3">
    <location>
        <begin position="227"/>
        <end position="274"/>
    </location>
</feature>
<dbReference type="STRING" id="1798497.A3D71_00560"/>
<dbReference type="SUPFAM" id="SSF74853">
    <property type="entry name" value="Lamin A/C globular tail domain"/>
    <property type="match status" value="1"/>
</dbReference>
<gene>
    <name evidence="5" type="ORF">A3D71_00560</name>
</gene>
<evidence type="ECO:0000256" key="2">
    <source>
        <dbReference type="SAM" id="Phobius"/>
    </source>
</evidence>
<dbReference type="InterPro" id="IPR001322">
    <property type="entry name" value="Lamin_tail_dom"/>
</dbReference>
<protein>
    <recommendedName>
        <fullName evidence="7">PKD domain-containing protein</fullName>
    </recommendedName>
</protein>
<feature type="compositionally biased region" description="Low complexity" evidence="1">
    <location>
        <begin position="138"/>
        <end position="150"/>
    </location>
</feature>